<protein>
    <submittedName>
        <fullName evidence="1">Uncharacterized protein</fullName>
    </submittedName>
</protein>
<organism evidence="1 2">
    <name type="scientific">Streptosporangium lutulentum</name>
    <dbReference type="NCBI Taxonomy" id="1461250"/>
    <lineage>
        <taxon>Bacteria</taxon>
        <taxon>Bacillati</taxon>
        <taxon>Actinomycetota</taxon>
        <taxon>Actinomycetes</taxon>
        <taxon>Streptosporangiales</taxon>
        <taxon>Streptosporangiaceae</taxon>
        <taxon>Streptosporangium</taxon>
    </lineage>
</organism>
<comment type="caution">
    <text evidence="1">The sequence shown here is derived from an EMBL/GenBank/DDBJ whole genome shotgun (WGS) entry which is preliminary data.</text>
</comment>
<evidence type="ECO:0000313" key="2">
    <source>
        <dbReference type="Proteomes" id="UP001225356"/>
    </source>
</evidence>
<proteinExistence type="predicted"/>
<accession>A0ABT9QAF0</accession>
<reference evidence="1 2" key="1">
    <citation type="submission" date="2023-07" db="EMBL/GenBank/DDBJ databases">
        <title>Sequencing the genomes of 1000 actinobacteria strains.</title>
        <authorList>
            <person name="Klenk H.-P."/>
        </authorList>
    </citation>
    <scope>NUCLEOTIDE SEQUENCE [LARGE SCALE GENOMIC DNA]</scope>
    <source>
        <strain evidence="1 2">DSM 46740</strain>
    </source>
</reference>
<dbReference type="Gene3D" id="1.25.40.10">
    <property type="entry name" value="Tetratricopeptide repeat domain"/>
    <property type="match status" value="1"/>
</dbReference>
<dbReference type="RefSeq" id="WP_307569051.1">
    <property type="nucleotide sequence ID" value="NZ_JAUSQU010000001.1"/>
</dbReference>
<sequence length="356" mass="38036">MKARCSAISRPRSHVNELHAWAALPGFGAHLIHGVGGQGKTRLAGQLTEAGWATVWLNPRTSPQALEEVKLIIVDYAESRTGQLQALLKACAQHHSATPIKILLLARTAGSWWDNLNAMSATAEALLDGTPVNVLPALESDPSGRAGAYRDAARAFAVVLDVTTAPVAPGHSWAALAAGLPERLLRRVGLDNALTVRMSALADLLDTALAPPATTGVRTEVAGFTSVTVQGVGDRLLRLLQAPAIDPADLQRWADGLPPISYALAEWAARLTQRLVTYHRTHTGSSALATSLNNLSNRLGELGRREEGLAASTEATETYRRLAETRPEVHQRDLERSLEVLAWLRGITSNDGDAPS</sequence>
<gene>
    <name evidence="1" type="ORF">J2853_002900</name>
</gene>
<dbReference type="InterPro" id="IPR011990">
    <property type="entry name" value="TPR-like_helical_dom_sf"/>
</dbReference>
<evidence type="ECO:0000313" key="1">
    <source>
        <dbReference type="EMBL" id="MDP9843689.1"/>
    </source>
</evidence>
<dbReference type="EMBL" id="JAUSQU010000001">
    <property type="protein sequence ID" value="MDP9843689.1"/>
    <property type="molecule type" value="Genomic_DNA"/>
</dbReference>
<keyword evidence="2" id="KW-1185">Reference proteome</keyword>
<dbReference type="Proteomes" id="UP001225356">
    <property type="component" value="Unassembled WGS sequence"/>
</dbReference>
<name>A0ABT9QAF0_9ACTN</name>